<dbReference type="PROSITE" id="PS51257">
    <property type="entry name" value="PROKAR_LIPOPROTEIN"/>
    <property type="match status" value="1"/>
</dbReference>
<dbReference type="AlphaFoldDB" id="A0A3D8Y7X5"/>
<dbReference type="Proteomes" id="UP000256373">
    <property type="component" value="Unassembled WGS sequence"/>
</dbReference>
<sequence length="188" mass="20255">MKKILIAFMLLGIMSCKTELIDKIDVFSLETGAYMRTVAPWPLNVANGVVYSKAALAAGSVKMTLEAVDPQKGSLFSAYDLTVRFVDNTTANGNSSKPYAALDSYPASSFTKDVVTGYPRREMTLTASELMSKLGLTAADVAAGDVFEVHAVMKLADGRSFTDTNSGSEIKGGAYYKSPFFYRITVNP</sequence>
<gene>
    <name evidence="1" type="ORF">DSL64_18980</name>
</gene>
<comment type="caution">
    <text evidence="1">The sequence shown here is derived from an EMBL/GenBank/DDBJ whole genome shotgun (WGS) entry which is preliminary data.</text>
</comment>
<name>A0A3D8Y7X5_9BACT</name>
<organism evidence="1 2">
    <name type="scientific">Dyadobacter luteus</name>
    <dbReference type="NCBI Taxonomy" id="2259619"/>
    <lineage>
        <taxon>Bacteria</taxon>
        <taxon>Pseudomonadati</taxon>
        <taxon>Bacteroidota</taxon>
        <taxon>Cytophagia</taxon>
        <taxon>Cytophagales</taxon>
        <taxon>Spirosomataceae</taxon>
        <taxon>Dyadobacter</taxon>
    </lineage>
</organism>
<reference evidence="1 2" key="1">
    <citation type="submission" date="2018-07" db="EMBL/GenBank/DDBJ databases">
        <title>Dyadobacter roseus sp. nov., isolated from rose rhizosphere soil.</title>
        <authorList>
            <person name="Chen L."/>
        </authorList>
    </citation>
    <scope>NUCLEOTIDE SEQUENCE [LARGE SCALE GENOMIC DNA]</scope>
    <source>
        <strain evidence="1 2">RS19</strain>
    </source>
</reference>
<dbReference type="RefSeq" id="WP_115832502.1">
    <property type="nucleotide sequence ID" value="NZ_QNUL01000017.1"/>
</dbReference>
<keyword evidence="2" id="KW-1185">Reference proteome</keyword>
<dbReference type="EMBL" id="QNUL01000017">
    <property type="protein sequence ID" value="REA59045.1"/>
    <property type="molecule type" value="Genomic_DNA"/>
</dbReference>
<evidence type="ECO:0000313" key="2">
    <source>
        <dbReference type="Proteomes" id="UP000256373"/>
    </source>
</evidence>
<accession>A0A3D8Y7X5</accession>
<evidence type="ECO:0000313" key="1">
    <source>
        <dbReference type="EMBL" id="REA59045.1"/>
    </source>
</evidence>
<dbReference type="OrthoDB" id="820612at2"/>
<proteinExistence type="predicted"/>
<protein>
    <submittedName>
        <fullName evidence="1">Uncharacterized protein</fullName>
    </submittedName>
</protein>